<evidence type="ECO:0000313" key="2">
    <source>
        <dbReference type="EMBL" id="TNN64130.1"/>
    </source>
</evidence>
<dbReference type="AlphaFoldDB" id="A0A4Z2HF02"/>
<protein>
    <submittedName>
        <fullName evidence="2">Uncharacterized protein</fullName>
    </submittedName>
</protein>
<evidence type="ECO:0000313" key="3">
    <source>
        <dbReference type="Proteomes" id="UP000314294"/>
    </source>
</evidence>
<accession>A0A4Z2HF02</accession>
<name>A0A4Z2HF02_9TELE</name>
<gene>
    <name evidence="2" type="ORF">EYF80_025628</name>
</gene>
<sequence length="233" mass="25708">MTSSSLDLLRGGGRVQTGSPPAAGHGSETAAWLDRESSCSSSDGCSSSDQTASSGSVFTAMLTEKKTKLLLALRSCGSPAGRERVQSVHIVLRCSTKTSGTSQHVVHSREEEEEEEEEDEHTRPVSLRAGGEAARSAQWDGWSLLDAGWSQGGGALELLEGAGVQHVEDLLLRVLQHRRVQLEFPTGLHEVLFTVWRLREERRRRQNVRTSDYIQDGRFFDDDELLKRLELGH</sequence>
<proteinExistence type="predicted"/>
<feature type="compositionally biased region" description="Low complexity" evidence="1">
    <location>
        <begin position="38"/>
        <end position="54"/>
    </location>
</feature>
<comment type="caution">
    <text evidence="2">The sequence shown here is derived from an EMBL/GenBank/DDBJ whole genome shotgun (WGS) entry which is preliminary data.</text>
</comment>
<organism evidence="2 3">
    <name type="scientific">Liparis tanakae</name>
    <name type="common">Tanaka's snailfish</name>
    <dbReference type="NCBI Taxonomy" id="230148"/>
    <lineage>
        <taxon>Eukaryota</taxon>
        <taxon>Metazoa</taxon>
        <taxon>Chordata</taxon>
        <taxon>Craniata</taxon>
        <taxon>Vertebrata</taxon>
        <taxon>Euteleostomi</taxon>
        <taxon>Actinopterygii</taxon>
        <taxon>Neopterygii</taxon>
        <taxon>Teleostei</taxon>
        <taxon>Neoteleostei</taxon>
        <taxon>Acanthomorphata</taxon>
        <taxon>Eupercaria</taxon>
        <taxon>Perciformes</taxon>
        <taxon>Cottioidei</taxon>
        <taxon>Cottales</taxon>
        <taxon>Liparidae</taxon>
        <taxon>Liparis</taxon>
    </lineage>
</organism>
<reference evidence="2 3" key="1">
    <citation type="submission" date="2019-03" db="EMBL/GenBank/DDBJ databases">
        <title>First draft genome of Liparis tanakae, snailfish: a comprehensive survey of snailfish specific genes.</title>
        <authorList>
            <person name="Kim W."/>
            <person name="Song I."/>
            <person name="Jeong J.-H."/>
            <person name="Kim D."/>
            <person name="Kim S."/>
            <person name="Ryu S."/>
            <person name="Song J.Y."/>
            <person name="Lee S.K."/>
        </authorList>
    </citation>
    <scope>NUCLEOTIDE SEQUENCE [LARGE SCALE GENOMIC DNA]</scope>
    <source>
        <tissue evidence="2">Muscle</tissue>
    </source>
</reference>
<feature type="region of interest" description="Disordered" evidence="1">
    <location>
        <begin position="1"/>
        <end position="54"/>
    </location>
</feature>
<keyword evidence="3" id="KW-1185">Reference proteome</keyword>
<evidence type="ECO:0000256" key="1">
    <source>
        <dbReference type="SAM" id="MobiDB-lite"/>
    </source>
</evidence>
<feature type="region of interest" description="Disordered" evidence="1">
    <location>
        <begin position="101"/>
        <end position="131"/>
    </location>
</feature>
<dbReference type="Proteomes" id="UP000314294">
    <property type="component" value="Unassembled WGS sequence"/>
</dbReference>
<dbReference type="EMBL" id="SRLO01000258">
    <property type="protein sequence ID" value="TNN64130.1"/>
    <property type="molecule type" value="Genomic_DNA"/>
</dbReference>